<sequence length="503" mass="57409">MPCWNLTAKLLFLLFDITAISNGHKILFIPGHRVPSHTKSMLPLARALHNAGHVVGFLQIVGAAEEKVNIEPMQDFTLNVTAEKQARSFFQRIWIADMRSPKEYLEPWRRAALACNKALLEYEESKSSIVDMVKKWDLLVIDNLFAPCGMVASSLTGVDWIDFSTTVMMADMFRRNGLEMPLSVIPGFKVKHNDFDHRSFNHRVSNAVDGLQFSLLKAALFFLFPYWIEQSAREGRIVSFRSKPVYTFSSVPTYLTFLEPSTISFVPLDYPCLNPPKLDELYKTFIEDKSSKGTILIAAGHSVRWELAPRLFLQSFTDELKNLSDYRIVWQYAGNQTAVEMPHVLARKWIPQVSILQHPKTVAFLTHCGYKSLREAICADIPVIALPFFGDQFRNAAMVRKLSIGVHVDKADVQKSALRSRCYEVIRNRKYKANVAKLNALLNDKIIDDNWKANFLINFFFRHRKQNRCFALAATSLSYVQLYCLDMFLIFLASIVAASGILF</sequence>
<keyword evidence="6" id="KW-1133">Transmembrane helix</keyword>
<dbReference type="PANTHER" id="PTHR48043">
    <property type="entry name" value="EG:EG0003.4 PROTEIN-RELATED"/>
    <property type="match status" value="1"/>
</dbReference>
<protein>
    <recommendedName>
        <fullName evidence="6">UDP-glucuronosyltransferase</fullName>
        <ecNumber evidence="6">2.4.1.17</ecNumber>
    </recommendedName>
</protein>
<feature type="transmembrane region" description="Helical" evidence="6">
    <location>
        <begin position="469"/>
        <end position="502"/>
    </location>
</feature>
<keyword evidence="6" id="KW-0812">Transmembrane</keyword>
<evidence type="ECO:0000256" key="3">
    <source>
        <dbReference type="ARBA" id="ARBA00022679"/>
    </source>
</evidence>
<evidence type="ECO:0000256" key="5">
    <source>
        <dbReference type="RuleBase" id="RU003718"/>
    </source>
</evidence>
<evidence type="ECO:0000256" key="6">
    <source>
        <dbReference type="RuleBase" id="RU362059"/>
    </source>
</evidence>
<comment type="subcellular location">
    <subcellularLocation>
        <location evidence="6">Membrane</location>
        <topology evidence="6">Single-pass membrane protein</topology>
    </subcellularLocation>
</comment>
<evidence type="ECO:0000313" key="7">
    <source>
        <dbReference type="EMBL" id="KFD52103.1"/>
    </source>
</evidence>
<dbReference type="EC" id="2.4.1.17" evidence="6"/>
<dbReference type="SUPFAM" id="SSF53756">
    <property type="entry name" value="UDP-Glycosyltransferase/glycogen phosphorylase"/>
    <property type="match status" value="1"/>
</dbReference>
<dbReference type="GO" id="GO:0015020">
    <property type="term" value="F:glucuronosyltransferase activity"/>
    <property type="evidence" value="ECO:0007669"/>
    <property type="project" value="UniProtKB-EC"/>
</dbReference>
<comment type="catalytic activity">
    <reaction evidence="4 6">
        <text>glucuronate acceptor + UDP-alpha-D-glucuronate = acceptor beta-D-glucuronoside + UDP + H(+)</text>
        <dbReference type="Rhea" id="RHEA:21032"/>
        <dbReference type="ChEBI" id="CHEBI:15378"/>
        <dbReference type="ChEBI" id="CHEBI:58052"/>
        <dbReference type="ChEBI" id="CHEBI:58223"/>
        <dbReference type="ChEBI" id="CHEBI:132367"/>
        <dbReference type="ChEBI" id="CHEBI:132368"/>
        <dbReference type="EC" id="2.4.1.17"/>
    </reaction>
</comment>
<comment type="similarity">
    <text evidence="1 5">Belongs to the UDP-glycosyltransferase family.</text>
</comment>
<name>A0A085M4F7_9BILA</name>
<dbReference type="Pfam" id="PF00201">
    <property type="entry name" value="UDPGT"/>
    <property type="match status" value="1"/>
</dbReference>
<keyword evidence="2 5" id="KW-0328">Glycosyltransferase</keyword>
<dbReference type="InterPro" id="IPR035595">
    <property type="entry name" value="UDP_glycos_trans_CS"/>
</dbReference>
<dbReference type="Proteomes" id="UP000030764">
    <property type="component" value="Unassembled WGS sequence"/>
</dbReference>
<keyword evidence="6" id="KW-0732">Signal</keyword>
<dbReference type="FunFam" id="3.40.50.2000:FF:000021">
    <property type="entry name" value="UDP-glucuronosyltransferase"/>
    <property type="match status" value="1"/>
</dbReference>
<proteinExistence type="inferred from homology"/>
<dbReference type="PANTHER" id="PTHR48043:SF145">
    <property type="entry name" value="FI06409P-RELATED"/>
    <property type="match status" value="1"/>
</dbReference>
<dbReference type="EMBL" id="KL363232">
    <property type="protein sequence ID" value="KFD52103.1"/>
    <property type="molecule type" value="Genomic_DNA"/>
</dbReference>
<dbReference type="EMBL" id="KL367483">
    <property type="protein sequence ID" value="KFD71138.1"/>
    <property type="molecule type" value="Genomic_DNA"/>
</dbReference>
<dbReference type="GO" id="GO:0016020">
    <property type="term" value="C:membrane"/>
    <property type="evidence" value="ECO:0007669"/>
    <property type="project" value="UniProtKB-SubCell"/>
</dbReference>
<keyword evidence="6" id="KW-0472">Membrane</keyword>
<dbReference type="PROSITE" id="PS00375">
    <property type="entry name" value="UDPGT"/>
    <property type="match status" value="1"/>
</dbReference>
<gene>
    <name evidence="7" type="ORF">M513_07085</name>
    <name evidence="8" type="ORF">M514_07085</name>
</gene>
<keyword evidence="3 5" id="KW-0808">Transferase</keyword>
<feature type="chain" id="PRO_5007353498" description="UDP-glucuronosyltransferase" evidence="6">
    <location>
        <begin position="24"/>
        <end position="503"/>
    </location>
</feature>
<evidence type="ECO:0000313" key="8">
    <source>
        <dbReference type="EMBL" id="KFD71138.1"/>
    </source>
</evidence>
<dbReference type="Gene3D" id="3.40.50.2000">
    <property type="entry name" value="Glycogen Phosphorylase B"/>
    <property type="match status" value="2"/>
</dbReference>
<evidence type="ECO:0000256" key="2">
    <source>
        <dbReference type="ARBA" id="ARBA00022676"/>
    </source>
</evidence>
<evidence type="ECO:0000256" key="4">
    <source>
        <dbReference type="ARBA" id="ARBA00047475"/>
    </source>
</evidence>
<reference evidence="7 9" key="1">
    <citation type="journal article" date="2014" name="Nat. Genet.">
        <title>Genome and transcriptome of the porcine whipworm Trichuris suis.</title>
        <authorList>
            <person name="Jex A.R."/>
            <person name="Nejsum P."/>
            <person name="Schwarz E.M."/>
            <person name="Hu L."/>
            <person name="Young N.D."/>
            <person name="Hall R.S."/>
            <person name="Korhonen P.K."/>
            <person name="Liao S."/>
            <person name="Thamsborg S."/>
            <person name="Xia J."/>
            <person name="Xu P."/>
            <person name="Wang S."/>
            <person name="Scheerlinck J.P."/>
            <person name="Hofmann A."/>
            <person name="Sternberg P.W."/>
            <person name="Wang J."/>
            <person name="Gasser R.B."/>
        </authorList>
    </citation>
    <scope>NUCLEOTIDE SEQUENCE [LARGE SCALE GENOMIC DNA]</scope>
    <source>
        <strain evidence="8">DCEP-RM93F</strain>
        <strain evidence="7">DCEP-RM93M</strain>
    </source>
</reference>
<evidence type="ECO:0000313" key="9">
    <source>
        <dbReference type="Proteomes" id="UP000030764"/>
    </source>
</evidence>
<feature type="signal peptide" evidence="6">
    <location>
        <begin position="1"/>
        <end position="23"/>
    </location>
</feature>
<dbReference type="InterPro" id="IPR002213">
    <property type="entry name" value="UDP_glucos_trans"/>
</dbReference>
<dbReference type="CDD" id="cd03784">
    <property type="entry name" value="GT1_Gtf-like"/>
    <property type="match status" value="1"/>
</dbReference>
<dbReference type="InterPro" id="IPR050271">
    <property type="entry name" value="UDP-glycosyltransferase"/>
</dbReference>
<dbReference type="AlphaFoldDB" id="A0A085M4F7"/>
<feature type="non-terminal residue" evidence="7">
    <location>
        <position position="503"/>
    </location>
</feature>
<organism evidence="7 9">
    <name type="scientific">Trichuris suis</name>
    <name type="common">pig whipworm</name>
    <dbReference type="NCBI Taxonomy" id="68888"/>
    <lineage>
        <taxon>Eukaryota</taxon>
        <taxon>Metazoa</taxon>
        <taxon>Ecdysozoa</taxon>
        <taxon>Nematoda</taxon>
        <taxon>Enoplea</taxon>
        <taxon>Dorylaimia</taxon>
        <taxon>Trichinellida</taxon>
        <taxon>Trichuridae</taxon>
        <taxon>Trichuris</taxon>
    </lineage>
</organism>
<keyword evidence="9" id="KW-1185">Reference proteome</keyword>
<accession>A0A085M4F7</accession>
<dbReference type="Proteomes" id="UP000030758">
    <property type="component" value="Unassembled WGS sequence"/>
</dbReference>
<evidence type="ECO:0000256" key="1">
    <source>
        <dbReference type="ARBA" id="ARBA00009995"/>
    </source>
</evidence>